<organism evidence="10 11">
    <name type="scientific">Chrysochromulina tobinii</name>
    <dbReference type="NCBI Taxonomy" id="1460289"/>
    <lineage>
        <taxon>Eukaryota</taxon>
        <taxon>Haptista</taxon>
        <taxon>Haptophyta</taxon>
        <taxon>Prymnesiophyceae</taxon>
        <taxon>Prymnesiales</taxon>
        <taxon>Chrysochromulinaceae</taxon>
        <taxon>Chrysochromulina</taxon>
    </lineage>
</organism>
<keyword evidence="3" id="KW-0136">Cellulose degradation</keyword>
<gene>
    <name evidence="10" type="ORF">Ctob_015786</name>
</gene>
<accession>A0A0M0LR99</accession>
<feature type="compositionally biased region" description="Acidic residues" evidence="8">
    <location>
        <begin position="340"/>
        <end position="352"/>
    </location>
</feature>
<dbReference type="OrthoDB" id="442731at2759"/>
<keyword evidence="11" id="KW-1185">Reference proteome</keyword>
<comment type="caution">
    <text evidence="10">The sequence shown here is derived from an EMBL/GenBank/DDBJ whole genome shotgun (WGS) entry which is preliminary data.</text>
</comment>
<dbReference type="Pfam" id="PF00150">
    <property type="entry name" value="Cellulase"/>
    <property type="match status" value="1"/>
</dbReference>
<dbReference type="Proteomes" id="UP000037460">
    <property type="component" value="Unassembled WGS sequence"/>
</dbReference>
<dbReference type="PANTHER" id="PTHR35923">
    <property type="entry name" value="MAJOR EXTRACELLULAR ENDOGLUCANASE"/>
    <property type="match status" value="1"/>
</dbReference>
<evidence type="ECO:0000313" key="10">
    <source>
        <dbReference type="EMBL" id="KOO53501.1"/>
    </source>
</evidence>
<dbReference type="PANTHER" id="PTHR35923:SF2">
    <property type="entry name" value="ENDOGLUCANASE"/>
    <property type="match status" value="1"/>
</dbReference>
<keyword evidence="6" id="KW-0624">Polysaccharide degradation</keyword>
<keyword evidence="2 7" id="KW-0378">Hydrolase</keyword>
<evidence type="ECO:0000313" key="11">
    <source>
        <dbReference type="Proteomes" id="UP000037460"/>
    </source>
</evidence>
<protein>
    <submittedName>
        <fullName evidence="10">Endo-1,4-beta-glucanase</fullName>
    </submittedName>
</protein>
<dbReference type="Gene3D" id="3.20.20.80">
    <property type="entry name" value="Glycosidases"/>
    <property type="match status" value="1"/>
</dbReference>
<dbReference type="InterPro" id="IPR017853">
    <property type="entry name" value="GH"/>
</dbReference>
<evidence type="ECO:0000256" key="8">
    <source>
        <dbReference type="SAM" id="MobiDB-lite"/>
    </source>
</evidence>
<dbReference type="SUPFAM" id="SSF51445">
    <property type="entry name" value="(Trans)glycosidases"/>
    <property type="match status" value="1"/>
</dbReference>
<evidence type="ECO:0000256" key="5">
    <source>
        <dbReference type="ARBA" id="ARBA00023295"/>
    </source>
</evidence>
<comment type="similarity">
    <text evidence="1 7">Belongs to the glycosyl hydrolase 5 (cellulase A) family.</text>
</comment>
<feature type="domain" description="Glycoside hydrolase family 5" evidence="9">
    <location>
        <begin position="3"/>
        <end position="296"/>
    </location>
</feature>
<keyword evidence="5 7" id="KW-0326">Glycosidase</keyword>
<dbReference type="EMBL" id="JWZX01000202">
    <property type="protein sequence ID" value="KOO53501.1"/>
    <property type="molecule type" value="Genomic_DNA"/>
</dbReference>
<evidence type="ECO:0000256" key="1">
    <source>
        <dbReference type="ARBA" id="ARBA00005641"/>
    </source>
</evidence>
<reference evidence="11" key="1">
    <citation type="journal article" date="2015" name="PLoS Genet.">
        <title>Genome Sequence and Transcriptome Analyses of Chrysochromulina tobin: Metabolic Tools for Enhanced Algal Fitness in the Prominent Order Prymnesiales (Haptophyceae).</title>
        <authorList>
            <person name="Hovde B.T."/>
            <person name="Deodato C.R."/>
            <person name="Hunsperger H.M."/>
            <person name="Ryken S.A."/>
            <person name="Yost W."/>
            <person name="Jha R.K."/>
            <person name="Patterson J."/>
            <person name="Monnat R.J. Jr."/>
            <person name="Barlow S.B."/>
            <person name="Starkenburg S.R."/>
            <person name="Cattolico R.A."/>
        </authorList>
    </citation>
    <scope>NUCLEOTIDE SEQUENCE</scope>
    <source>
        <strain evidence="11">CCMP291</strain>
    </source>
</reference>
<dbReference type="InterPro" id="IPR001547">
    <property type="entry name" value="Glyco_hydro_5"/>
</dbReference>
<evidence type="ECO:0000256" key="6">
    <source>
        <dbReference type="ARBA" id="ARBA00023326"/>
    </source>
</evidence>
<proteinExistence type="inferred from homology"/>
<evidence type="ECO:0000256" key="3">
    <source>
        <dbReference type="ARBA" id="ARBA00023001"/>
    </source>
</evidence>
<keyword evidence="4" id="KW-0119">Carbohydrate metabolism</keyword>
<dbReference type="AlphaFoldDB" id="A0A0M0LR99"/>
<feature type="region of interest" description="Disordered" evidence="8">
    <location>
        <begin position="308"/>
        <end position="352"/>
    </location>
</feature>
<evidence type="ECO:0000259" key="9">
    <source>
        <dbReference type="Pfam" id="PF00150"/>
    </source>
</evidence>
<evidence type="ECO:0000256" key="7">
    <source>
        <dbReference type="RuleBase" id="RU361153"/>
    </source>
</evidence>
<evidence type="ECO:0000256" key="4">
    <source>
        <dbReference type="ARBA" id="ARBA00023277"/>
    </source>
</evidence>
<dbReference type="GO" id="GO:0030245">
    <property type="term" value="P:cellulose catabolic process"/>
    <property type="evidence" value="ECO:0007669"/>
    <property type="project" value="UniProtKB-KW"/>
</dbReference>
<sequence>MEFLKRHGFNAIRFLFNHDSVLGDAMLEAPNEKVYGVGAPWEAPELAHYSYLDMFLKLAQVAAEHGILVMIAAHRLRADAWPGDGLWFDAATPEVRVKTSWEKVAAKLCPQWNVFAADLQNEPHAASWGKGDPGTDWGQAAERLGNQVLSSCSRWMIMVEGVGYSPGAPGMDSGGAGIWWGENLAGVHKQPVRLSDPTKLVYSPHTYGPAVYEQWYFKDATFPANMASIWSARFAFIAQQQLAPVVIGEMGGFYDTPGNPSGHDPQMRDKTWQDWAIAFMAEHEIGLFYFALNPNSTEHPDVAKASTRALKAPKKFTKPSIQTEWRPKSPVQTEGHNLDDVLDDDDFDVSEI</sequence>
<dbReference type="GO" id="GO:0004553">
    <property type="term" value="F:hydrolase activity, hydrolyzing O-glycosyl compounds"/>
    <property type="evidence" value="ECO:0007669"/>
    <property type="project" value="InterPro"/>
</dbReference>
<evidence type="ECO:0000256" key="2">
    <source>
        <dbReference type="ARBA" id="ARBA00022801"/>
    </source>
</evidence>
<name>A0A0M0LR99_9EUKA</name>